<dbReference type="Gene3D" id="3.40.630.30">
    <property type="match status" value="1"/>
</dbReference>
<dbReference type="AlphaFoldDB" id="A0A0C1JKH0"/>
<gene>
    <name evidence="2" type="ORF">DB44_ER00100</name>
</gene>
<proteinExistence type="predicted"/>
<dbReference type="EMBL" id="JSAN01000115">
    <property type="protein sequence ID" value="KIC71081.1"/>
    <property type="molecule type" value="Genomic_DNA"/>
</dbReference>
<name>A0A0C1JKH0_9BACT</name>
<dbReference type="Pfam" id="PF00583">
    <property type="entry name" value="Acetyltransf_1"/>
    <property type="match status" value="1"/>
</dbReference>
<feature type="domain" description="N-acetyltransferase" evidence="1">
    <location>
        <begin position="45"/>
        <end position="104"/>
    </location>
</feature>
<evidence type="ECO:0000259" key="1">
    <source>
        <dbReference type="Pfam" id="PF00583"/>
    </source>
</evidence>
<reference evidence="2 3" key="1">
    <citation type="journal article" date="2014" name="Mol. Biol. Evol.">
        <title>Massive expansion of Ubiquitination-related gene families within the Chlamydiae.</title>
        <authorList>
            <person name="Domman D."/>
            <person name="Collingro A."/>
            <person name="Lagkouvardos I."/>
            <person name="Gehre L."/>
            <person name="Weinmaier T."/>
            <person name="Rattei T."/>
            <person name="Subtil A."/>
            <person name="Horn M."/>
        </authorList>
    </citation>
    <scope>NUCLEOTIDE SEQUENCE [LARGE SCALE GENOMIC DNA]</scope>
    <source>
        <strain evidence="2 3">EI2</strain>
    </source>
</reference>
<dbReference type="InterPro" id="IPR000182">
    <property type="entry name" value="GNAT_dom"/>
</dbReference>
<evidence type="ECO:0000313" key="3">
    <source>
        <dbReference type="Proteomes" id="UP000031465"/>
    </source>
</evidence>
<organism evidence="2 3">
    <name type="scientific">Candidatus Protochlamydia amoebophila</name>
    <dbReference type="NCBI Taxonomy" id="362787"/>
    <lineage>
        <taxon>Bacteria</taxon>
        <taxon>Pseudomonadati</taxon>
        <taxon>Chlamydiota</taxon>
        <taxon>Chlamydiia</taxon>
        <taxon>Parachlamydiales</taxon>
        <taxon>Parachlamydiaceae</taxon>
        <taxon>Candidatus Protochlamydia</taxon>
    </lineage>
</organism>
<comment type="caution">
    <text evidence="2">The sequence shown here is derived from an EMBL/GenBank/DDBJ whole genome shotgun (WGS) entry which is preliminary data.</text>
</comment>
<dbReference type="GO" id="GO:0016747">
    <property type="term" value="F:acyltransferase activity, transferring groups other than amino-acyl groups"/>
    <property type="evidence" value="ECO:0007669"/>
    <property type="project" value="InterPro"/>
</dbReference>
<evidence type="ECO:0000313" key="2">
    <source>
        <dbReference type="EMBL" id="KIC71081.1"/>
    </source>
</evidence>
<accession>A0A0C1JKH0</accession>
<protein>
    <recommendedName>
        <fullName evidence="1">N-acetyltransferase domain-containing protein</fullName>
    </recommendedName>
</protein>
<dbReference type="Proteomes" id="UP000031465">
    <property type="component" value="Unassembled WGS sequence"/>
</dbReference>
<sequence>MKILIFNKIMNIKYNIIIFSQQNHSELLNYQVLTIPIARNHLKQKNNYIGIEACFEEQKIGFIFAQLFKNQTAQIFSLFVQEPFRKQKVGQTLFEHLIDLLVKEKKLVAVGFEYEDLFPESLIIEKILARQKNWHVPQPYLIRYYFDSYQFDPSWLYLPFRPLETIEFFKWSDLTDKDHYILQEMKQNNGIPPLLWPFRGEEKIEYRTSVGLRYKSQLVGWCVTHRLENTLRYSILYVQKNLQRFGYGIQLLIESIKLHDQLMHGEDPIPLALFEVRPEQINSTWARFIEKRLLPYAIKVSKKKWVVKFYNENILI</sequence>
<dbReference type="PATRIC" id="fig|362787.3.peg.1682"/>
<dbReference type="SUPFAM" id="SSF55729">
    <property type="entry name" value="Acyl-CoA N-acyltransferases (Nat)"/>
    <property type="match status" value="1"/>
</dbReference>
<dbReference type="InterPro" id="IPR016181">
    <property type="entry name" value="Acyl_CoA_acyltransferase"/>
</dbReference>